<name>A0A3N4M5U8_9PEZI</name>
<dbReference type="InterPro" id="IPR003615">
    <property type="entry name" value="HNH_nuc"/>
</dbReference>
<reference evidence="1 2" key="1">
    <citation type="journal article" date="2018" name="Nat. Ecol. Evol.">
        <title>Pezizomycetes genomes reveal the molecular basis of ectomycorrhizal truffle lifestyle.</title>
        <authorList>
            <person name="Murat C."/>
            <person name="Payen T."/>
            <person name="Noel B."/>
            <person name="Kuo A."/>
            <person name="Morin E."/>
            <person name="Chen J."/>
            <person name="Kohler A."/>
            <person name="Krizsan K."/>
            <person name="Balestrini R."/>
            <person name="Da Silva C."/>
            <person name="Montanini B."/>
            <person name="Hainaut M."/>
            <person name="Levati E."/>
            <person name="Barry K.W."/>
            <person name="Belfiori B."/>
            <person name="Cichocki N."/>
            <person name="Clum A."/>
            <person name="Dockter R.B."/>
            <person name="Fauchery L."/>
            <person name="Guy J."/>
            <person name="Iotti M."/>
            <person name="Le Tacon F."/>
            <person name="Lindquist E.A."/>
            <person name="Lipzen A."/>
            <person name="Malagnac F."/>
            <person name="Mello A."/>
            <person name="Molinier V."/>
            <person name="Miyauchi S."/>
            <person name="Poulain J."/>
            <person name="Riccioni C."/>
            <person name="Rubini A."/>
            <person name="Sitrit Y."/>
            <person name="Splivallo R."/>
            <person name="Traeger S."/>
            <person name="Wang M."/>
            <person name="Zifcakova L."/>
            <person name="Wipf D."/>
            <person name="Zambonelli A."/>
            <person name="Paolocci F."/>
            <person name="Nowrousian M."/>
            <person name="Ottonello S."/>
            <person name="Baldrian P."/>
            <person name="Spatafora J.W."/>
            <person name="Henrissat B."/>
            <person name="Nagy L.G."/>
            <person name="Aury J.M."/>
            <person name="Wincker P."/>
            <person name="Grigoriev I.V."/>
            <person name="Bonfante P."/>
            <person name="Martin F.M."/>
        </authorList>
    </citation>
    <scope>NUCLEOTIDE SEQUENCE [LARGE SCALE GENOMIC DNA]</scope>
    <source>
        <strain evidence="1 2">ATCC MYA-4762</strain>
    </source>
</reference>
<dbReference type="PANTHER" id="PTHR37827:SF1">
    <property type="entry name" value="HNH DOMAIN-CONTAINING PROTEIN"/>
    <property type="match status" value="1"/>
</dbReference>
<gene>
    <name evidence="1" type="ORF">L211DRAFT_856681</name>
</gene>
<evidence type="ECO:0000313" key="1">
    <source>
        <dbReference type="EMBL" id="RPB25555.1"/>
    </source>
</evidence>
<dbReference type="Proteomes" id="UP000267821">
    <property type="component" value="Unassembled WGS sequence"/>
</dbReference>
<keyword evidence="2" id="KW-1185">Reference proteome</keyword>
<dbReference type="AlphaFoldDB" id="A0A3N4M5U8"/>
<dbReference type="PANTHER" id="PTHR37827">
    <property type="entry name" value="TUDOR DOMAIN-CONTAINING PROTEIN"/>
    <property type="match status" value="1"/>
</dbReference>
<sequence length="238" mass="27582">MSSTETDPVLTSINSAIFKDCLTPIIYRKFTNRSSTNPKQSSDLDIPISELSEFIDYLSDELFPTLPLPLRQLTYTGKDSTPSPETLTSFYHVQTVPHTFSDSLISYGIISDDDDAGKIALAAIEEYVEEAVKPPPIWKETRKEECEICERNVPLTYHHLIPKSTHAKVLKRGWHPEYMLNSVAWICRPCHNMTHRAADNETLAKEFYTIEKLMEREDMQRWAAYQSKRRWNRPRKLD</sequence>
<proteinExistence type="predicted"/>
<dbReference type="EMBL" id="ML121537">
    <property type="protein sequence ID" value="RPB25555.1"/>
    <property type="molecule type" value="Genomic_DNA"/>
</dbReference>
<dbReference type="InParanoid" id="A0A3N4M5U8"/>
<dbReference type="STRING" id="1051890.A0A3N4M5U8"/>
<protein>
    <recommendedName>
        <fullName evidence="3">HNH domain-containing protein</fullName>
    </recommendedName>
</protein>
<evidence type="ECO:0008006" key="3">
    <source>
        <dbReference type="Google" id="ProtNLM"/>
    </source>
</evidence>
<dbReference type="CDD" id="cd00085">
    <property type="entry name" value="HNHc"/>
    <property type="match status" value="1"/>
</dbReference>
<dbReference type="OrthoDB" id="4850648at2759"/>
<evidence type="ECO:0000313" key="2">
    <source>
        <dbReference type="Proteomes" id="UP000267821"/>
    </source>
</evidence>
<organism evidence="1 2">
    <name type="scientific">Terfezia boudieri ATCC MYA-4762</name>
    <dbReference type="NCBI Taxonomy" id="1051890"/>
    <lineage>
        <taxon>Eukaryota</taxon>
        <taxon>Fungi</taxon>
        <taxon>Dikarya</taxon>
        <taxon>Ascomycota</taxon>
        <taxon>Pezizomycotina</taxon>
        <taxon>Pezizomycetes</taxon>
        <taxon>Pezizales</taxon>
        <taxon>Pezizaceae</taxon>
        <taxon>Terfezia</taxon>
    </lineage>
</organism>
<accession>A0A3N4M5U8</accession>